<dbReference type="SUPFAM" id="SSF52980">
    <property type="entry name" value="Restriction endonuclease-like"/>
    <property type="match status" value="1"/>
</dbReference>
<protein>
    <recommendedName>
        <fullName evidence="1">PD-(D/E)XK endonuclease-like domain-containing protein</fullName>
    </recommendedName>
</protein>
<sequence>MPQSISTGALAWQRLAVVNKHPRDERITFDEATHKYTIDGSRYDISCTGFVHSFFGHFDADDVIRKMMRSPNWKPGGASYEKYKGLTPQGIKDLWASSGAEASGAGTRMHLDIEHYYNASPIGNLAGDAWTANPSTEWDYFMRYEKKWRLEKGFVPFRTEWLVFNDEIRLAGSIDMVYAKPDGTYAIYDWKRSKEIKTENKYQKGLGPLAHLDDCNYWHYSLQLNNYRRLLEKFYGLVVNELALVILHPNNKSFKIVKLNLMDAEVEAMWLHRLEQMNAPVPVVLDLVKETEIVTEVEEAPEPDNGCLIVDD</sequence>
<name>A0A6C0LPL1_9ZZZZ</name>
<dbReference type="AlphaFoldDB" id="A0A6C0LPL1"/>
<dbReference type="EMBL" id="MN740533">
    <property type="protein sequence ID" value="QHU31908.1"/>
    <property type="molecule type" value="Genomic_DNA"/>
</dbReference>
<reference evidence="2" key="1">
    <citation type="journal article" date="2020" name="Nature">
        <title>Giant virus diversity and host interactions through global metagenomics.</title>
        <authorList>
            <person name="Schulz F."/>
            <person name="Roux S."/>
            <person name="Paez-Espino D."/>
            <person name="Jungbluth S."/>
            <person name="Walsh D.A."/>
            <person name="Denef V.J."/>
            <person name="McMahon K.D."/>
            <person name="Konstantinidis K.T."/>
            <person name="Eloe-Fadrosh E.A."/>
            <person name="Kyrpides N.C."/>
            <person name="Woyke T."/>
        </authorList>
    </citation>
    <scope>NUCLEOTIDE SEQUENCE</scope>
    <source>
        <strain evidence="2">GVMAG-M-3300027963-41</strain>
    </source>
</reference>
<evidence type="ECO:0000259" key="1">
    <source>
        <dbReference type="Pfam" id="PF12705"/>
    </source>
</evidence>
<evidence type="ECO:0000313" key="2">
    <source>
        <dbReference type="EMBL" id="QHU31908.1"/>
    </source>
</evidence>
<proteinExistence type="predicted"/>
<dbReference type="Gene3D" id="3.90.320.10">
    <property type="match status" value="1"/>
</dbReference>
<dbReference type="InterPro" id="IPR011604">
    <property type="entry name" value="PDDEXK-like_dom_sf"/>
</dbReference>
<dbReference type="Pfam" id="PF12705">
    <property type="entry name" value="PDDEXK_1"/>
    <property type="match status" value="1"/>
</dbReference>
<feature type="domain" description="PD-(D/E)XK endonuclease-like" evidence="1">
    <location>
        <begin position="142"/>
        <end position="236"/>
    </location>
</feature>
<organism evidence="2">
    <name type="scientific">viral metagenome</name>
    <dbReference type="NCBI Taxonomy" id="1070528"/>
    <lineage>
        <taxon>unclassified sequences</taxon>
        <taxon>metagenomes</taxon>
        <taxon>organismal metagenomes</taxon>
    </lineage>
</organism>
<accession>A0A6C0LPL1</accession>
<dbReference type="InterPro" id="IPR011335">
    <property type="entry name" value="Restrct_endonuc-II-like"/>
</dbReference>
<dbReference type="InterPro" id="IPR038726">
    <property type="entry name" value="PDDEXK_AddAB-type"/>
</dbReference>